<evidence type="ECO:0000256" key="1">
    <source>
        <dbReference type="SAM" id="Phobius"/>
    </source>
</evidence>
<gene>
    <name evidence="3" type="ORF">ENT92_01270</name>
    <name evidence="2" type="ORF">ENU14_06105</name>
</gene>
<reference evidence="2" key="1">
    <citation type="journal article" date="2020" name="mSystems">
        <title>Genome- and Community-Level Interaction Insights into Carbon Utilization and Element Cycling Functions of Hydrothermarchaeota in Hydrothermal Sediment.</title>
        <authorList>
            <person name="Zhou Z."/>
            <person name="Liu Y."/>
            <person name="Xu W."/>
            <person name="Pan J."/>
            <person name="Luo Z.H."/>
            <person name="Li M."/>
        </authorList>
    </citation>
    <scope>NUCLEOTIDE SEQUENCE [LARGE SCALE GENOMIC DNA]</scope>
    <source>
        <strain evidence="3">SpSt-622</strain>
        <strain evidence="2">SpSt-642</strain>
    </source>
</reference>
<feature type="transmembrane region" description="Helical" evidence="1">
    <location>
        <begin position="215"/>
        <end position="238"/>
    </location>
</feature>
<dbReference type="EMBL" id="DTBJ01000052">
    <property type="protein sequence ID" value="HGM59134.1"/>
    <property type="molecule type" value="Genomic_DNA"/>
</dbReference>
<keyword evidence="1" id="KW-1133">Transmembrane helix</keyword>
<dbReference type="EMBL" id="DTAN01000050">
    <property type="protein sequence ID" value="HGU64833.1"/>
    <property type="molecule type" value="Genomic_DNA"/>
</dbReference>
<proteinExistence type="predicted"/>
<sequence>MFKNITYFFLVIMIVLIQLPLLKTAYREELFIPVKGNLYVLDMNITVRSMNDYGVFGFYLKPTGGYSYGFIVMKDPDEDKARVYLMAGNQSQWFEIGYLNESTITFRLFIDYNTSKAIYILNNISRVFELDFLPRIEYFYLTSFNIQGRAFDYPELFINYFNIFVLNKSIEEINVNAIDIEKELGVKPVTGARLVSIPSQTLQTETMENVYTFPLYSLMIVLIIIVSAAIIISTIFIIKRKSPGP</sequence>
<comment type="caution">
    <text evidence="2">The sequence shown here is derived from an EMBL/GenBank/DDBJ whole genome shotgun (WGS) entry which is preliminary data.</text>
</comment>
<keyword evidence="1" id="KW-0472">Membrane</keyword>
<keyword evidence="1" id="KW-0812">Transmembrane</keyword>
<evidence type="ECO:0000313" key="3">
    <source>
        <dbReference type="EMBL" id="HGU64833.1"/>
    </source>
</evidence>
<evidence type="ECO:0000313" key="2">
    <source>
        <dbReference type="EMBL" id="HGM59134.1"/>
    </source>
</evidence>
<organism evidence="2">
    <name type="scientific">Staphylothermus marinus</name>
    <dbReference type="NCBI Taxonomy" id="2280"/>
    <lineage>
        <taxon>Archaea</taxon>
        <taxon>Thermoproteota</taxon>
        <taxon>Thermoprotei</taxon>
        <taxon>Desulfurococcales</taxon>
        <taxon>Desulfurococcaceae</taxon>
        <taxon>Staphylothermus</taxon>
    </lineage>
</organism>
<accession>A0A7C4D7Z4</accession>
<name>A0A7C4D7Z4_STAMA</name>
<protein>
    <submittedName>
        <fullName evidence="2">Uncharacterized protein</fullName>
    </submittedName>
</protein>
<dbReference type="AlphaFoldDB" id="A0A7C4D7Z4"/>